<proteinExistence type="predicted"/>
<dbReference type="InterPro" id="IPR035901">
    <property type="entry name" value="GIY-YIG_endonuc_sf"/>
</dbReference>
<dbReference type="PROSITE" id="PS50164">
    <property type="entry name" value="GIY_YIG"/>
    <property type="match status" value="1"/>
</dbReference>
<dbReference type="AlphaFoldDB" id="A0A0F9KY69"/>
<evidence type="ECO:0000259" key="1">
    <source>
        <dbReference type="PROSITE" id="PS50164"/>
    </source>
</evidence>
<sequence length="221" mass="26082">MSYIYGLTDLTTNELRYVGYTDDTLEKRCDDHWKERNHKKRTYKRNWIRKLYEEHNQKPKIFMIEEINPERWEEAETFWIEYFKFLGCNLTNVALGGKGRIKGTKLTEEHKKNIGLGCAGKKYPNRKSPEGGAWNKDVTGYTFKQGGKVAEGVLRPWQDGIKRSEHRRKEYIFVDPQDNIHNIIGLNAFCKEYNLNRSNMCQVAKGKLNSYKGWTAHTEEY</sequence>
<comment type="caution">
    <text evidence="2">The sequence shown here is derived from an EMBL/GenBank/DDBJ whole genome shotgun (WGS) entry which is preliminary data.</text>
</comment>
<feature type="domain" description="GIY-YIG" evidence="1">
    <location>
        <begin position="1"/>
        <end position="90"/>
    </location>
</feature>
<dbReference type="Gene3D" id="3.40.1440.10">
    <property type="entry name" value="GIY-YIG endonuclease"/>
    <property type="match status" value="1"/>
</dbReference>
<dbReference type="InterPro" id="IPR036388">
    <property type="entry name" value="WH-like_DNA-bd_sf"/>
</dbReference>
<dbReference type="InterPro" id="IPR000305">
    <property type="entry name" value="GIY-YIG_endonuc"/>
</dbReference>
<evidence type="ECO:0000313" key="2">
    <source>
        <dbReference type="EMBL" id="KKM20405.1"/>
    </source>
</evidence>
<organism evidence="2">
    <name type="scientific">marine sediment metagenome</name>
    <dbReference type="NCBI Taxonomy" id="412755"/>
    <lineage>
        <taxon>unclassified sequences</taxon>
        <taxon>metagenomes</taxon>
        <taxon>ecological metagenomes</taxon>
    </lineage>
</organism>
<accession>A0A0F9KY69</accession>
<dbReference type="SUPFAM" id="SSF82771">
    <property type="entry name" value="GIY-YIG endonuclease"/>
    <property type="match status" value="1"/>
</dbReference>
<gene>
    <name evidence="2" type="ORF">LCGC14_1645800</name>
</gene>
<dbReference type="EMBL" id="LAZR01013773">
    <property type="protein sequence ID" value="KKM20405.1"/>
    <property type="molecule type" value="Genomic_DNA"/>
</dbReference>
<dbReference type="Gene3D" id="1.10.10.10">
    <property type="entry name" value="Winged helix-like DNA-binding domain superfamily/Winged helix DNA-binding domain"/>
    <property type="match status" value="1"/>
</dbReference>
<protein>
    <recommendedName>
        <fullName evidence="1">GIY-YIG domain-containing protein</fullName>
    </recommendedName>
</protein>
<name>A0A0F9KY69_9ZZZZ</name>
<reference evidence="2" key="1">
    <citation type="journal article" date="2015" name="Nature">
        <title>Complex archaea that bridge the gap between prokaryotes and eukaryotes.</title>
        <authorList>
            <person name="Spang A."/>
            <person name="Saw J.H."/>
            <person name="Jorgensen S.L."/>
            <person name="Zaremba-Niedzwiedzka K."/>
            <person name="Martijn J."/>
            <person name="Lind A.E."/>
            <person name="van Eijk R."/>
            <person name="Schleper C."/>
            <person name="Guy L."/>
            <person name="Ettema T.J."/>
        </authorList>
    </citation>
    <scope>NUCLEOTIDE SEQUENCE</scope>
</reference>